<proteinExistence type="predicted"/>
<dbReference type="RefSeq" id="WP_188908340.1">
    <property type="nucleotide sequence ID" value="NZ_BMIQ01000003.1"/>
</dbReference>
<dbReference type="Gene3D" id="1.20.1260.40">
    <property type="match status" value="1"/>
</dbReference>
<evidence type="ECO:0000259" key="1">
    <source>
        <dbReference type="Pfam" id="PF18536"/>
    </source>
</evidence>
<sequence>MSDNTVRPSTIDGIKSLAKNIKREQGIKHAEALDRAAVAAGFANFAHANRAIADRPRHDLWITARWFDRGTKARGQETLRIGLGATYAELLTPAQARCDRYLGNVRAEAPDHLVLMSMSEDAELARRRICEVARTLQFIEATGLKPTDSRRTYPNGRINHRVPGQDHSAVWWDPANRRHIRTDEPYVDHDEPVSAERVAWAERHGWQIVKPRWGGIYWPDHGCSIFLMADRAKGPSIADLAAALDKAPRPVTTARWTGTSGEYYAAVDTPGTRAAEDAKRVAQPKKRRPARKRASVPYNMTFVGRRLRPDARMPIEAHQEVGALLQSVIADARKRDGARNRADRIRSDLDEWVMREYDTIELDHETFSNLYYHKKGDGLVPTADRGVMVARLERVKTILARHYPDCPPLDEVMGQADRAIRSLRSWSA</sequence>
<dbReference type="Pfam" id="PF18536">
    <property type="entry name" value="DUF5623"/>
    <property type="match status" value="1"/>
</dbReference>
<reference evidence="2" key="2">
    <citation type="submission" date="2020-09" db="EMBL/GenBank/DDBJ databases">
        <authorList>
            <person name="Sun Q."/>
            <person name="Zhou Y."/>
        </authorList>
    </citation>
    <scope>NUCLEOTIDE SEQUENCE</scope>
    <source>
        <strain evidence="2">CGMCC 1.15367</strain>
    </source>
</reference>
<evidence type="ECO:0000313" key="3">
    <source>
        <dbReference type="Proteomes" id="UP000644699"/>
    </source>
</evidence>
<accession>A0A916ZKU7</accession>
<dbReference type="EMBL" id="BMIQ01000003">
    <property type="protein sequence ID" value="GGE02445.1"/>
    <property type="molecule type" value="Genomic_DNA"/>
</dbReference>
<keyword evidence="3" id="KW-1185">Reference proteome</keyword>
<evidence type="ECO:0000313" key="2">
    <source>
        <dbReference type="EMBL" id="GGE02445.1"/>
    </source>
</evidence>
<dbReference type="InterPro" id="IPR040531">
    <property type="entry name" value="DUF5623"/>
</dbReference>
<comment type="caution">
    <text evidence="2">The sequence shown here is derived from an EMBL/GenBank/DDBJ whole genome shotgun (WGS) entry which is preliminary data.</text>
</comment>
<gene>
    <name evidence="2" type="ORF">GCM10011390_21620</name>
</gene>
<dbReference type="AlphaFoldDB" id="A0A916ZKU7"/>
<organism evidence="2 3">
    <name type="scientific">Aureimonas endophytica</name>
    <dbReference type="NCBI Taxonomy" id="2027858"/>
    <lineage>
        <taxon>Bacteria</taxon>
        <taxon>Pseudomonadati</taxon>
        <taxon>Pseudomonadota</taxon>
        <taxon>Alphaproteobacteria</taxon>
        <taxon>Hyphomicrobiales</taxon>
        <taxon>Aurantimonadaceae</taxon>
        <taxon>Aureimonas</taxon>
    </lineage>
</organism>
<dbReference type="Proteomes" id="UP000644699">
    <property type="component" value="Unassembled WGS sequence"/>
</dbReference>
<reference evidence="2" key="1">
    <citation type="journal article" date="2014" name="Int. J. Syst. Evol. Microbiol.">
        <title>Complete genome sequence of Corynebacterium casei LMG S-19264T (=DSM 44701T), isolated from a smear-ripened cheese.</title>
        <authorList>
            <consortium name="US DOE Joint Genome Institute (JGI-PGF)"/>
            <person name="Walter F."/>
            <person name="Albersmeier A."/>
            <person name="Kalinowski J."/>
            <person name="Ruckert C."/>
        </authorList>
    </citation>
    <scope>NUCLEOTIDE SEQUENCE</scope>
    <source>
        <strain evidence="2">CGMCC 1.15367</strain>
    </source>
</reference>
<name>A0A916ZKU7_9HYPH</name>
<protein>
    <recommendedName>
        <fullName evidence="1">DUF5623 domain-containing protein</fullName>
    </recommendedName>
</protein>
<feature type="domain" description="DUF5623" evidence="1">
    <location>
        <begin position="307"/>
        <end position="421"/>
    </location>
</feature>